<reference evidence="2 3" key="1">
    <citation type="submission" date="2020-03" db="EMBL/GenBank/DDBJ databases">
        <title>Soil Listeria distribution.</title>
        <authorList>
            <person name="Liao J."/>
            <person name="Wiedmann M."/>
        </authorList>
    </citation>
    <scope>NUCLEOTIDE SEQUENCE [LARGE SCALE GENOMIC DNA]</scope>
    <source>
        <strain evidence="2 3">FSL L7-0297</strain>
    </source>
</reference>
<dbReference type="AlphaFoldDB" id="A0AB73H9R2"/>
<evidence type="ECO:0000256" key="1">
    <source>
        <dbReference type="ARBA" id="ARBA00023121"/>
    </source>
</evidence>
<dbReference type="PROSITE" id="PS51482">
    <property type="entry name" value="DEGV"/>
    <property type="match status" value="1"/>
</dbReference>
<dbReference type="SUPFAM" id="SSF82549">
    <property type="entry name" value="DAK1/DegV-like"/>
    <property type="match status" value="1"/>
</dbReference>
<dbReference type="PANTHER" id="PTHR33434">
    <property type="entry name" value="DEGV DOMAIN-CONTAINING PROTEIN DR_1986-RELATED"/>
    <property type="match status" value="1"/>
</dbReference>
<dbReference type="InterPro" id="IPR050270">
    <property type="entry name" value="DegV_domain_contain"/>
</dbReference>
<dbReference type="GO" id="GO:0008289">
    <property type="term" value="F:lipid binding"/>
    <property type="evidence" value="ECO:0007669"/>
    <property type="project" value="UniProtKB-KW"/>
</dbReference>
<organism evidence="2 3">
    <name type="scientific">Listeria innocua</name>
    <dbReference type="NCBI Taxonomy" id="1642"/>
    <lineage>
        <taxon>Bacteria</taxon>
        <taxon>Bacillati</taxon>
        <taxon>Bacillota</taxon>
        <taxon>Bacilli</taxon>
        <taxon>Bacillales</taxon>
        <taxon>Listeriaceae</taxon>
        <taxon>Listeria</taxon>
    </lineage>
</organism>
<dbReference type="PANTHER" id="PTHR33434:SF2">
    <property type="entry name" value="FATTY ACID-BINDING PROTEIN TM_1468"/>
    <property type="match status" value="1"/>
</dbReference>
<dbReference type="NCBIfam" id="TIGR00762">
    <property type="entry name" value="DegV"/>
    <property type="match status" value="1"/>
</dbReference>
<dbReference type="Gene3D" id="3.30.1180.10">
    <property type="match status" value="1"/>
</dbReference>
<dbReference type="InterPro" id="IPR003797">
    <property type="entry name" value="DegV"/>
</dbReference>
<keyword evidence="1" id="KW-0446">Lipid-binding</keyword>
<comment type="caution">
    <text evidence="2">The sequence shown here is derived from an EMBL/GenBank/DDBJ whole genome shotgun (WGS) entry which is preliminary data.</text>
</comment>
<dbReference type="Proteomes" id="UP000552309">
    <property type="component" value="Unassembled WGS sequence"/>
</dbReference>
<protein>
    <submittedName>
        <fullName evidence="2">DegV family protein</fullName>
    </submittedName>
</protein>
<gene>
    <name evidence="2" type="ORF">HCA89_11495</name>
</gene>
<evidence type="ECO:0000313" key="3">
    <source>
        <dbReference type="Proteomes" id="UP000552309"/>
    </source>
</evidence>
<dbReference type="EMBL" id="JAARXV010000005">
    <property type="protein sequence ID" value="MBC2142937.1"/>
    <property type="molecule type" value="Genomic_DNA"/>
</dbReference>
<name>A0AB73H9R2_LISIO</name>
<dbReference type="Pfam" id="PF02645">
    <property type="entry name" value="DegV"/>
    <property type="match status" value="1"/>
</dbReference>
<dbReference type="InterPro" id="IPR043168">
    <property type="entry name" value="DegV_C"/>
</dbReference>
<proteinExistence type="predicted"/>
<evidence type="ECO:0000313" key="2">
    <source>
        <dbReference type="EMBL" id="MBC2142937.1"/>
    </source>
</evidence>
<accession>A0AB73H9R2</accession>
<sequence>MGLYSLKKFQGDYMNEKIAVVTDSTTYLPDEVKEQLRINVVPLSVIIDGKSYREGEELSTADFYKKVKEAENFPTSSQPAPGEFIQLFEKLKEQGFDTVISIHLSSGISGTFQNAASAGELIDGLNVVAYDSELSCMAQGMFAVKAAEMALANEPLERIISELDKIKKAQDAYFMVDDLNNLQRGGRLNGAQALVGSLLQIKPILHFNDKQIVLFEKVRTQKKALKRIEDILEVAIKNKNAEKAYVIHGNDPEKGETWRKHLESKFPEVEFELSYFGPVIGTHLGEGALGLTWSIK</sequence>
<dbReference type="Gene3D" id="3.40.50.10170">
    <property type="match status" value="1"/>
</dbReference>